<dbReference type="Proteomes" id="UP000694569">
    <property type="component" value="Unplaced"/>
</dbReference>
<dbReference type="PROSITE" id="PS51092">
    <property type="entry name" value="FN2_2"/>
    <property type="match status" value="1"/>
</dbReference>
<evidence type="ECO:0000256" key="3">
    <source>
        <dbReference type="PROSITE-ProRule" id="PRU00479"/>
    </source>
</evidence>
<organism evidence="5 6">
    <name type="scientific">Leptobrachium leishanense</name>
    <name type="common">Leishan spiny toad</name>
    <dbReference type="NCBI Taxonomy" id="445787"/>
    <lineage>
        <taxon>Eukaryota</taxon>
        <taxon>Metazoa</taxon>
        <taxon>Chordata</taxon>
        <taxon>Craniata</taxon>
        <taxon>Vertebrata</taxon>
        <taxon>Euteleostomi</taxon>
        <taxon>Amphibia</taxon>
        <taxon>Batrachia</taxon>
        <taxon>Anura</taxon>
        <taxon>Pelobatoidea</taxon>
        <taxon>Megophryidae</taxon>
        <taxon>Leptobrachium</taxon>
    </lineage>
</organism>
<keyword evidence="6" id="KW-1185">Reference proteome</keyword>
<proteinExistence type="predicted"/>
<keyword evidence="2" id="KW-1015">Disulfide bond</keyword>
<reference evidence="5" key="1">
    <citation type="submission" date="2025-08" db="UniProtKB">
        <authorList>
            <consortium name="Ensembl"/>
        </authorList>
    </citation>
    <scope>IDENTIFICATION</scope>
</reference>
<dbReference type="Pfam" id="PF00040">
    <property type="entry name" value="fn2"/>
    <property type="match status" value="1"/>
</dbReference>
<accession>A0A8C5QTZ4</accession>
<evidence type="ECO:0000313" key="6">
    <source>
        <dbReference type="Proteomes" id="UP000694569"/>
    </source>
</evidence>
<sequence>MNPAITEQQITYHISPVLQISCKPGEAESPEDRFGKHCCTRSCASDVYVSVHFCLAASDSASCVFPFLFNGKYHQTCIMEGEVTFYWCSLTSDYGVDLRWSPCEKAGNRESRTET</sequence>
<dbReference type="SMART" id="SM00059">
    <property type="entry name" value="FN2"/>
    <property type="match status" value="1"/>
</dbReference>
<dbReference type="Ensembl" id="ENSLLET00000044549.1">
    <property type="protein sequence ID" value="ENSLLEP00000042839.1"/>
    <property type="gene ID" value="ENSLLEG00000027228.1"/>
</dbReference>
<dbReference type="OrthoDB" id="9427703at2759"/>
<dbReference type="AlphaFoldDB" id="A0A8C5QTZ4"/>
<dbReference type="InterPro" id="IPR036943">
    <property type="entry name" value="FN_type2_sf"/>
</dbReference>
<dbReference type="PRINTS" id="PR00013">
    <property type="entry name" value="FNTYPEII"/>
</dbReference>
<name>A0A8C5QTZ4_9ANUR</name>
<protein>
    <recommendedName>
        <fullName evidence="4">Fibronectin type-II domain-containing protein</fullName>
    </recommendedName>
</protein>
<evidence type="ECO:0000313" key="5">
    <source>
        <dbReference type="Ensembl" id="ENSLLEP00000042839.1"/>
    </source>
</evidence>
<evidence type="ECO:0000259" key="4">
    <source>
        <dbReference type="PROSITE" id="PS51092"/>
    </source>
</evidence>
<dbReference type="Gene3D" id="2.10.10.10">
    <property type="entry name" value="Fibronectin, type II, collagen-binding"/>
    <property type="match status" value="1"/>
</dbReference>
<keyword evidence="1" id="KW-0677">Repeat</keyword>
<evidence type="ECO:0000256" key="1">
    <source>
        <dbReference type="ARBA" id="ARBA00022737"/>
    </source>
</evidence>
<dbReference type="InterPro" id="IPR013806">
    <property type="entry name" value="Kringle-like"/>
</dbReference>
<comment type="caution">
    <text evidence="3">Lacks conserved residue(s) required for the propagation of feature annotation.</text>
</comment>
<reference evidence="5" key="2">
    <citation type="submission" date="2025-09" db="UniProtKB">
        <authorList>
            <consortium name="Ensembl"/>
        </authorList>
    </citation>
    <scope>IDENTIFICATION</scope>
</reference>
<evidence type="ECO:0000256" key="2">
    <source>
        <dbReference type="ARBA" id="ARBA00023157"/>
    </source>
</evidence>
<dbReference type="InterPro" id="IPR000562">
    <property type="entry name" value="FN_type2_dom"/>
</dbReference>
<dbReference type="SUPFAM" id="SSF57440">
    <property type="entry name" value="Kringle-like"/>
    <property type="match status" value="1"/>
</dbReference>
<feature type="domain" description="Fibronectin type-II" evidence="4">
    <location>
        <begin position="58"/>
        <end position="105"/>
    </location>
</feature>